<dbReference type="EMBL" id="BARS01016082">
    <property type="protein sequence ID" value="GAF97580.1"/>
    <property type="molecule type" value="Genomic_DNA"/>
</dbReference>
<feature type="transmembrane region" description="Helical" evidence="2">
    <location>
        <begin position="190"/>
        <end position="211"/>
    </location>
</feature>
<evidence type="ECO:0000256" key="1">
    <source>
        <dbReference type="SAM" id="MobiDB-lite"/>
    </source>
</evidence>
<dbReference type="Pfam" id="PF07690">
    <property type="entry name" value="MFS_1"/>
    <property type="match status" value="1"/>
</dbReference>
<feature type="transmembrane region" description="Helical" evidence="2">
    <location>
        <begin position="67"/>
        <end position="85"/>
    </location>
</feature>
<dbReference type="InterPro" id="IPR036259">
    <property type="entry name" value="MFS_trans_sf"/>
</dbReference>
<dbReference type="InterPro" id="IPR011701">
    <property type="entry name" value="MFS"/>
</dbReference>
<accession>X0VAF3</accession>
<feature type="transmembrane region" description="Helical" evidence="2">
    <location>
        <begin position="217"/>
        <end position="235"/>
    </location>
</feature>
<name>X0VAF3_9ZZZZ</name>
<feature type="compositionally biased region" description="Polar residues" evidence="1">
    <location>
        <begin position="41"/>
        <end position="54"/>
    </location>
</feature>
<evidence type="ECO:0000313" key="3">
    <source>
        <dbReference type="EMBL" id="GAF97580.1"/>
    </source>
</evidence>
<keyword evidence="2" id="KW-1133">Transmembrane helix</keyword>
<keyword evidence="2" id="KW-0812">Transmembrane</keyword>
<gene>
    <name evidence="3" type="ORF">S01H1_26531</name>
</gene>
<dbReference type="AlphaFoldDB" id="X0VAF3"/>
<reference evidence="3" key="1">
    <citation type="journal article" date="2014" name="Front. Microbiol.">
        <title>High frequency of phylogenetically diverse reductive dehalogenase-homologous genes in deep subseafloor sedimentary metagenomes.</title>
        <authorList>
            <person name="Kawai M."/>
            <person name="Futagami T."/>
            <person name="Toyoda A."/>
            <person name="Takaki Y."/>
            <person name="Nishi S."/>
            <person name="Hori S."/>
            <person name="Arai W."/>
            <person name="Tsubouchi T."/>
            <person name="Morono Y."/>
            <person name="Uchiyama I."/>
            <person name="Ito T."/>
            <person name="Fujiyama A."/>
            <person name="Inagaki F."/>
            <person name="Takami H."/>
        </authorList>
    </citation>
    <scope>NUCLEOTIDE SEQUENCE</scope>
    <source>
        <strain evidence="3">Expedition CK06-06</strain>
    </source>
</reference>
<protein>
    <recommendedName>
        <fullName evidence="4">Major facilitator superfamily (MFS) profile domain-containing protein</fullName>
    </recommendedName>
</protein>
<dbReference type="SUPFAM" id="SSF103473">
    <property type="entry name" value="MFS general substrate transporter"/>
    <property type="match status" value="1"/>
</dbReference>
<sequence>MLKTGPFRITDERQDAILPSEIARICKAVLASAGSTYQEHDLNTSQAGSGSVESGSRPPVNSLRRDVVPLAVAQTIIWATMYYSFPALLPEWESDLGWTKTEISGAFTVALVLAALLAPMAGKLIDSGAARLIHPAGAALGAVMLVALSQVTELWQFYAVWVGMGLAMSVSLYEACFAIITVTVGSQARIAITMVTLFAGFAGTVSFPSAHFLSGAFGWRGAAMTFAVVDLVLVIPL</sequence>
<feature type="transmembrane region" description="Helical" evidence="2">
    <location>
        <begin position="105"/>
        <end position="125"/>
    </location>
</feature>
<feature type="transmembrane region" description="Helical" evidence="2">
    <location>
        <begin position="158"/>
        <end position="183"/>
    </location>
</feature>
<proteinExistence type="predicted"/>
<keyword evidence="2" id="KW-0472">Membrane</keyword>
<feature type="region of interest" description="Disordered" evidence="1">
    <location>
        <begin position="41"/>
        <end position="60"/>
    </location>
</feature>
<dbReference type="GO" id="GO:0022857">
    <property type="term" value="F:transmembrane transporter activity"/>
    <property type="evidence" value="ECO:0007669"/>
    <property type="project" value="InterPro"/>
</dbReference>
<comment type="caution">
    <text evidence="3">The sequence shown here is derived from an EMBL/GenBank/DDBJ whole genome shotgun (WGS) entry which is preliminary data.</text>
</comment>
<dbReference type="Gene3D" id="1.20.1250.20">
    <property type="entry name" value="MFS general substrate transporter like domains"/>
    <property type="match status" value="1"/>
</dbReference>
<evidence type="ECO:0000256" key="2">
    <source>
        <dbReference type="SAM" id="Phobius"/>
    </source>
</evidence>
<feature type="transmembrane region" description="Helical" evidence="2">
    <location>
        <begin position="132"/>
        <end position="152"/>
    </location>
</feature>
<feature type="non-terminal residue" evidence="3">
    <location>
        <position position="237"/>
    </location>
</feature>
<evidence type="ECO:0008006" key="4">
    <source>
        <dbReference type="Google" id="ProtNLM"/>
    </source>
</evidence>
<organism evidence="3">
    <name type="scientific">marine sediment metagenome</name>
    <dbReference type="NCBI Taxonomy" id="412755"/>
    <lineage>
        <taxon>unclassified sequences</taxon>
        <taxon>metagenomes</taxon>
        <taxon>ecological metagenomes</taxon>
    </lineage>
</organism>